<evidence type="ECO:0000256" key="2">
    <source>
        <dbReference type="ARBA" id="ARBA00009045"/>
    </source>
</evidence>
<comment type="subcellular location">
    <subcellularLocation>
        <location evidence="1">Membrane</location>
        <topology evidence="1">Multi-pass membrane protein</topology>
    </subcellularLocation>
</comment>
<dbReference type="InterPro" id="IPR022764">
    <property type="entry name" value="Peptidase_S54_rhomboid_dom"/>
</dbReference>
<dbReference type="Pfam" id="PF01694">
    <property type="entry name" value="Rhomboid"/>
    <property type="match status" value="1"/>
</dbReference>
<gene>
    <name evidence="9" type="primary">ROM6</name>
    <name evidence="9" type="ORF">IE077_002284</name>
</gene>
<dbReference type="InterPro" id="IPR035952">
    <property type="entry name" value="Rhomboid-like_sf"/>
</dbReference>
<dbReference type="GO" id="GO:0008233">
    <property type="term" value="F:peptidase activity"/>
    <property type="evidence" value="ECO:0007669"/>
    <property type="project" value="UniProtKB-KW"/>
</dbReference>
<evidence type="ECO:0000256" key="3">
    <source>
        <dbReference type="ARBA" id="ARBA00022692"/>
    </source>
</evidence>
<dbReference type="Proteomes" id="UP000823046">
    <property type="component" value="Unassembled WGS sequence"/>
</dbReference>
<keyword evidence="10" id="KW-1185">Reference proteome</keyword>
<proteinExistence type="inferred from homology"/>
<keyword evidence="4" id="KW-0378">Hydrolase</keyword>
<dbReference type="PANTHER" id="PTHR43731:SF14">
    <property type="entry name" value="PRESENILIN-ASSOCIATED RHOMBOID-LIKE PROTEIN, MITOCHONDRIAL"/>
    <property type="match status" value="1"/>
</dbReference>
<organism evidence="9 10">
    <name type="scientific">Cardiosporidium cionae</name>
    <dbReference type="NCBI Taxonomy" id="476202"/>
    <lineage>
        <taxon>Eukaryota</taxon>
        <taxon>Sar</taxon>
        <taxon>Alveolata</taxon>
        <taxon>Apicomplexa</taxon>
        <taxon>Aconoidasida</taxon>
        <taxon>Nephromycida</taxon>
        <taxon>Cardiosporidium</taxon>
    </lineage>
</organism>
<feature type="transmembrane region" description="Helical" evidence="7">
    <location>
        <begin position="361"/>
        <end position="384"/>
    </location>
</feature>
<evidence type="ECO:0000256" key="1">
    <source>
        <dbReference type="ARBA" id="ARBA00004141"/>
    </source>
</evidence>
<evidence type="ECO:0000256" key="6">
    <source>
        <dbReference type="ARBA" id="ARBA00023136"/>
    </source>
</evidence>
<comment type="similarity">
    <text evidence="2">Belongs to the peptidase S54 family.</text>
</comment>
<dbReference type="EMBL" id="JADAQX010000018">
    <property type="protein sequence ID" value="KAF8822871.1"/>
    <property type="molecule type" value="Genomic_DNA"/>
</dbReference>
<keyword evidence="9" id="KW-0645">Protease</keyword>
<evidence type="ECO:0000256" key="7">
    <source>
        <dbReference type="SAM" id="Phobius"/>
    </source>
</evidence>
<reference evidence="9 10" key="1">
    <citation type="journal article" date="2020" name="bioRxiv">
        <title>Metabolic contributions of an alphaproteobacterial endosymbiont in the apicomplexan Cardiosporidium cionae.</title>
        <authorList>
            <person name="Hunter E.S."/>
            <person name="Paight C.J."/>
            <person name="Lane C.E."/>
        </authorList>
    </citation>
    <scope>NUCLEOTIDE SEQUENCE [LARGE SCALE GENOMIC DNA]</scope>
    <source>
        <strain evidence="9">ESH_2018</strain>
    </source>
</reference>
<dbReference type="SUPFAM" id="SSF144091">
    <property type="entry name" value="Rhomboid-like"/>
    <property type="match status" value="1"/>
</dbReference>
<feature type="transmembrane region" description="Helical" evidence="7">
    <location>
        <begin position="159"/>
        <end position="180"/>
    </location>
</feature>
<evidence type="ECO:0000313" key="10">
    <source>
        <dbReference type="Proteomes" id="UP000823046"/>
    </source>
</evidence>
<evidence type="ECO:0000259" key="8">
    <source>
        <dbReference type="Pfam" id="PF01694"/>
    </source>
</evidence>
<sequence>MLSSIVTTILHYNGFHRQKAQQILGLATTCSDMRKQLQLYAVRQPLSTLASQIRYASFANTYLWNYIFEYSRFPFDNTTTRNRFFVIQKKPMLQVFGHPTKNFSEICKVVRISEKLYSKQFFTAFINIEKCSNKSSSIHSTKEMYIGPDDQTISYSAKFMFCCMGTIAAAFGAGKFLFGYSTNFMSTILPAFDAFASCSTSHTAPLPTNQETQTKNLVQCIFVLNMAVFAAWRSTFSQYGSSRRKVMEKFLAKHFVGSIENIAAGRLHTLLSSAFSHRTFPHFFANMWMFYILGNCLQKHVSPLDLLSIYTFAGIMSTAGQILATRSPTLGASGAVMGLTAAQCSLNPRDVFYTIFPIPGLILSSVQFLQVSVALNLACAIWFWRKYTTIGWIGHLCGLFAGYGFCFYKQNACKELHWGNLFTLSRKFGALDW</sequence>
<evidence type="ECO:0000256" key="5">
    <source>
        <dbReference type="ARBA" id="ARBA00022989"/>
    </source>
</evidence>
<feature type="transmembrane region" description="Helical" evidence="7">
    <location>
        <begin position="390"/>
        <end position="408"/>
    </location>
</feature>
<evidence type="ECO:0000256" key="4">
    <source>
        <dbReference type="ARBA" id="ARBA00022801"/>
    </source>
</evidence>
<dbReference type="InterPro" id="IPR050925">
    <property type="entry name" value="Rhomboid_protease_S54"/>
</dbReference>
<accession>A0ABQ7JFS5</accession>
<dbReference type="GO" id="GO:0006508">
    <property type="term" value="P:proteolysis"/>
    <property type="evidence" value="ECO:0007669"/>
    <property type="project" value="UniProtKB-KW"/>
</dbReference>
<dbReference type="PANTHER" id="PTHR43731">
    <property type="entry name" value="RHOMBOID PROTEASE"/>
    <property type="match status" value="1"/>
</dbReference>
<keyword evidence="5 7" id="KW-1133">Transmembrane helix</keyword>
<dbReference type="Gene3D" id="1.20.1540.10">
    <property type="entry name" value="Rhomboid-like"/>
    <property type="match status" value="1"/>
</dbReference>
<keyword evidence="3 7" id="KW-0812">Transmembrane</keyword>
<name>A0ABQ7JFS5_9APIC</name>
<feature type="transmembrane region" description="Helical" evidence="7">
    <location>
        <begin position="216"/>
        <end position="236"/>
    </location>
</feature>
<protein>
    <submittedName>
        <fullName evidence="9">Rhomboid protease ROM6</fullName>
    </submittedName>
</protein>
<keyword evidence="6 7" id="KW-0472">Membrane</keyword>
<comment type="caution">
    <text evidence="9">The sequence shown here is derived from an EMBL/GenBank/DDBJ whole genome shotgun (WGS) entry which is preliminary data.</text>
</comment>
<feature type="domain" description="Peptidase S54 rhomboid" evidence="8">
    <location>
        <begin position="265"/>
        <end position="407"/>
    </location>
</feature>
<evidence type="ECO:0000313" key="9">
    <source>
        <dbReference type="EMBL" id="KAF8822871.1"/>
    </source>
</evidence>